<evidence type="ECO:0000256" key="1">
    <source>
        <dbReference type="SAM" id="MobiDB-lite"/>
    </source>
</evidence>
<name>H0F9N9_9BURK</name>
<feature type="domain" description="Dit-like phage tail protein N-terminal" evidence="2">
    <location>
        <begin position="12"/>
        <end position="148"/>
    </location>
</feature>
<protein>
    <recommendedName>
        <fullName evidence="2">Dit-like phage tail protein N-terminal domain-containing protein</fullName>
    </recommendedName>
</protein>
<reference evidence="3 4" key="1">
    <citation type="journal article" date="2012" name="J. Bacteriol.">
        <title>Genome sequence of the highly efficient arsenite-oxidizing bacterium Achromobacter arsenitoxydans SY8.</title>
        <authorList>
            <person name="Li X."/>
            <person name="Hu Y."/>
            <person name="Gong J."/>
            <person name="Lin Y."/>
            <person name="Johnstone L."/>
            <person name="Rensing C."/>
            <person name="Wang G."/>
        </authorList>
    </citation>
    <scope>NUCLEOTIDE SEQUENCE [LARGE SCALE GENOMIC DNA]</scope>
    <source>
        <strain evidence="3 4">SY8</strain>
    </source>
</reference>
<dbReference type="EMBL" id="AGUF01000055">
    <property type="protein sequence ID" value="EHK65304.1"/>
    <property type="molecule type" value="Genomic_DNA"/>
</dbReference>
<dbReference type="AlphaFoldDB" id="H0F9N9"/>
<comment type="caution">
    <text evidence="3">The sequence shown here is derived from an EMBL/GenBank/DDBJ whole genome shotgun (WGS) entry which is preliminary data.</text>
</comment>
<dbReference type="eggNOG" id="ENOG50333PN">
    <property type="taxonomic scope" value="Bacteria"/>
</dbReference>
<feature type="compositionally biased region" description="Basic and acidic residues" evidence="1">
    <location>
        <begin position="177"/>
        <end position="186"/>
    </location>
</feature>
<keyword evidence="4" id="KW-1185">Reference proteome</keyword>
<dbReference type="Proteomes" id="UP000003113">
    <property type="component" value="Unassembled WGS sequence"/>
</dbReference>
<accession>H0F9N9</accession>
<organism evidence="3 4">
    <name type="scientific">Achromobacter arsenitoxydans SY8</name>
    <dbReference type="NCBI Taxonomy" id="477184"/>
    <lineage>
        <taxon>Bacteria</taxon>
        <taxon>Pseudomonadati</taxon>
        <taxon>Pseudomonadota</taxon>
        <taxon>Betaproteobacteria</taxon>
        <taxon>Burkholderiales</taxon>
        <taxon>Alcaligenaceae</taxon>
        <taxon>Achromobacter</taxon>
    </lineage>
</organism>
<proteinExistence type="predicted"/>
<feature type="compositionally biased region" description="Low complexity" evidence="1">
    <location>
        <begin position="152"/>
        <end position="174"/>
    </location>
</feature>
<sequence length="194" mass="20270">MGGGSSIGVIPLDALITEATELESQATSYAVEEGPPVTDHIAQESERLQMDGWVTAAEASLLGGVGGQRTSGANSLGTGRQKLISAKAALRKIHADRLPITITTGLDVYVDFAMTRCSIGRSNDAGDRFSITAEFRKIRKVALRQGDIPPEKTSGTASGKAGGTKTNAGKTNGAEPTPREQSELKGKVGSIFQR</sequence>
<evidence type="ECO:0000313" key="4">
    <source>
        <dbReference type="Proteomes" id="UP000003113"/>
    </source>
</evidence>
<dbReference type="PATRIC" id="fig|477184.5.peg.3446"/>
<evidence type="ECO:0000313" key="3">
    <source>
        <dbReference type="EMBL" id="EHK65304.1"/>
    </source>
</evidence>
<dbReference type="STRING" id="477184.KYC_17457"/>
<dbReference type="InterPro" id="IPR048494">
    <property type="entry name" value="Dit-like_N"/>
</dbReference>
<evidence type="ECO:0000259" key="2">
    <source>
        <dbReference type="Pfam" id="PF21821"/>
    </source>
</evidence>
<feature type="region of interest" description="Disordered" evidence="1">
    <location>
        <begin position="144"/>
        <end position="194"/>
    </location>
</feature>
<dbReference type="Pfam" id="PF21821">
    <property type="entry name" value="Dit_like"/>
    <property type="match status" value="1"/>
</dbReference>
<gene>
    <name evidence="3" type="ORF">KYC_17457</name>
</gene>